<dbReference type="RefSeq" id="WP_203790652.1">
    <property type="nucleotide sequence ID" value="NZ_AP024354.1"/>
</dbReference>
<reference evidence="1 4" key="1">
    <citation type="submission" date="2021-07" db="EMBL/GenBank/DDBJ databases">
        <title>Whole genome sequencing of carbapenem-resistant Pseudomonas spp. isolated in Japan.</title>
        <authorList>
            <person name="Suzuki M."/>
            <person name="Maehana S."/>
            <person name="Kitasato H."/>
        </authorList>
    </citation>
    <scope>NUCLEOTIDE SEQUENCE</scope>
    <source>
        <strain evidence="1">KAM435</strain>
        <strain evidence="2 4">KAM436</strain>
    </source>
</reference>
<evidence type="ECO:0000313" key="4">
    <source>
        <dbReference type="Proteomes" id="UP000887228"/>
    </source>
</evidence>
<dbReference type="EMBL" id="BPMT01000010">
    <property type="protein sequence ID" value="GIZ93821.1"/>
    <property type="molecule type" value="Genomic_DNA"/>
</dbReference>
<accession>A0AA37CJD3</accession>
<dbReference type="AlphaFoldDB" id="A0AA37CJD3"/>
<sequence>MAILAVSDEASLILPARMAGKGRFGQTAQRIISHPEWSVFGAAQLAAVGGNDCLR</sequence>
<proteinExistence type="predicted"/>
<evidence type="ECO:0000313" key="1">
    <source>
        <dbReference type="EMBL" id="GIZ89185.1"/>
    </source>
</evidence>
<gene>
    <name evidence="1" type="ORF">KAM435_25120</name>
    <name evidence="2" type="ORF">KAM436_27890</name>
</gene>
<evidence type="ECO:0000313" key="2">
    <source>
        <dbReference type="EMBL" id="GIZ93821.1"/>
    </source>
</evidence>
<name>A0AA37CJD3_AQUAC</name>
<dbReference type="EMBL" id="BPMS01000010">
    <property type="protein sequence ID" value="GIZ89185.1"/>
    <property type="molecule type" value="Genomic_DNA"/>
</dbReference>
<evidence type="ECO:0000313" key="3">
    <source>
        <dbReference type="Proteomes" id="UP000887212"/>
    </source>
</evidence>
<protein>
    <submittedName>
        <fullName evidence="1">Uncharacterized protein</fullName>
    </submittedName>
</protein>
<dbReference type="Proteomes" id="UP000887212">
    <property type="component" value="Unassembled WGS sequence"/>
</dbReference>
<organism evidence="1 3">
    <name type="scientific">Aquipseudomonas alcaligenes</name>
    <name type="common">Pseudomonas alcaligenes</name>
    <dbReference type="NCBI Taxonomy" id="43263"/>
    <lineage>
        <taxon>Bacteria</taxon>
        <taxon>Pseudomonadati</taxon>
        <taxon>Pseudomonadota</taxon>
        <taxon>Gammaproteobacteria</taxon>
        <taxon>Pseudomonadales</taxon>
        <taxon>Pseudomonadaceae</taxon>
        <taxon>Aquipseudomonas</taxon>
    </lineage>
</organism>
<dbReference type="Proteomes" id="UP000887228">
    <property type="component" value="Unassembled WGS sequence"/>
</dbReference>
<comment type="caution">
    <text evidence="1">The sequence shown here is derived from an EMBL/GenBank/DDBJ whole genome shotgun (WGS) entry which is preliminary data.</text>
</comment>